<reference evidence="1" key="1">
    <citation type="journal article" date="2021" name="Proc. Natl. Acad. Sci. U.S.A.">
        <title>A Catalog of Tens of Thousands of Viruses from Human Metagenomes Reveals Hidden Associations with Chronic Diseases.</title>
        <authorList>
            <person name="Tisza M.J."/>
            <person name="Buck C.B."/>
        </authorList>
    </citation>
    <scope>NUCLEOTIDE SEQUENCE</scope>
    <source>
        <strain evidence="1">CtfJc17</strain>
    </source>
</reference>
<name>A0A8S5LR28_9CAUD</name>
<protein>
    <submittedName>
        <fullName evidence="1">Uncharacterized protein</fullName>
    </submittedName>
</protein>
<sequence length="168" mass="19831">MDTLKSTSILALILARNPYHIISIQGSMPMSHAQNTYEFEIDEDDPNYEEISDFSLEMLWVYTYADKESLELDLMEILNQMDLLRGGDDQYFDYNVDELDMVLYGATLILEQEKYKPLILAQLQHYQDCFDEEEHAEIIDYYIDLLEEPETLYENAEQTINFLKTLIK</sequence>
<organism evidence="1">
    <name type="scientific">Myoviridae sp. ctfJc17</name>
    <dbReference type="NCBI Taxonomy" id="2827612"/>
    <lineage>
        <taxon>Viruses</taxon>
        <taxon>Duplodnaviria</taxon>
        <taxon>Heunggongvirae</taxon>
        <taxon>Uroviricota</taxon>
        <taxon>Caudoviricetes</taxon>
    </lineage>
</organism>
<proteinExistence type="predicted"/>
<accession>A0A8S5LR28</accession>
<dbReference type="EMBL" id="BK015898">
    <property type="protein sequence ID" value="DAD72406.1"/>
    <property type="molecule type" value="Genomic_DNA"/>
</dbReference>
<evidence type="ECO:0000313" key="1">
    <source>
        <dbReference type="EMBL" id="DAD72406.1"/>
    </source>
</evidence>